<dbReference type="PANTHER" id="PTHR36406">
    <property type="entry name" value="MEDIATOR OF RNA POLYMERASE II TRANSCRIPTION SUBUNIT 30"/>
    <property type="match status" value="1"/>
</dbReference>
<reference evidence="2" key="1">
    <citation type="submission" date="2020-06" db="EMBL/GenBank/DDBJ databases">
        <title>WGS assembly of Ceratodon purpureus strain R40.</title>
        <authorList>
            <person name="Carey S.B."/>
            <person name="Jenkins J."/>
            <person name="Shu S."/>
            <person name="Lovell J.T."/>
            <person name="Sreedasyam A."/>
            <person name="Maumus F."/>
            <person name="Tiley G.P."/>
            <person name="Fernandez-Pozo N."/>
            <person name="Barry K."/>
            <person name="Chen C."/>
            <person name="Wang M."/>
            <person name="Lipzen A."/>
            <person name="Daum C."/>
            <person name="Saski C.A."/>
            <person name="Payton A.C."/>
            <person name="Mcbreen J.C."/>
            <person name="Conrad R.E."/>
            <person name="Kollar L.M."/>
            <person name="Olsson S."/>
            <person name="Huttunen S."/>
            <person name="Landis J.B."/>
            <person name="Wickett N.J."/>
            <person name="Johnson M.G."/>
            <person name="Rensing S.A."/>
            <person name="Grimwood J."/>
            <person name="Schmutz J."/>
            <person name="Mcdaniel S.F."/>
        </authorList>
    </citation>
    <scope>NUCLEOTIDE SEQUENCE</scope>
    <source>
        <strain evidence="2">R40</strain>
    </source>
</reference>
<evidence type="ECO:0008006" key="4">
    <source>
        <dbReference type="Google" id="ProtNLM"/>
    </source>
</evidence>
<dbReference type="InterPro" id="IPR034568">
    <property type="entry name" value="MED30"/>
</dbReference>
<sequence>MEGGEVALQQQGQPAAQPTTPKTLVELAEEGQKHLDTVVEAAHDILLSLNRALCSPSFWVAPSLQNQNHAAGGPDPPPDAAAGATAGAERESGSDKGSDSGEGLAALDATRVRYKAATGALRATVAAIVKQTAVKAENDGTAAENVDTMEADYLERRAADLREEVERKNQIVKLHVDQLRTLIADIFMWQTAGL</sequence>
<proteinExistence type="predicted"/>
<dbReference type="AlphaFoldDB" id="A0A8T0IME9"/>
<keyword evidence="3" id="KW-1185">Reference proteome</keyword>
<evidence type="ECO:0000256" key="1">
    <source>
        <dbReference type="SAM" id="MobiDB-lite"/>
    </source>
</evidence>
<feature type="region of interest" description="Disordered" evidence="1">
    <location>
        <begin position="1"/>
        <end position="23"/>
    </location>
</feature>
<dbReference type="Proteomes" id="UP000822688">
    <property type="component" value="Chromosome 3"/>
</dbReference>
<dbReference type="EMBL" id="CM026423">
    <property type="protein sequence ID" value="KAG0584930.1"/>
    <property type="molecule type" value="Genomic_DNA"/>
</dbReference>
<protein>
    <recommendedName>
        <fullName evidence="4">Mediator of RNA polymerase II transcription subunit 30</fullName>
    </recommendedName>
</protein>
<evidence type="ECO:0000313" key="3">
    <source>
        <dbReference type="Proteomes" id="UP000822688"/>
    </source>
</evidence>
<feature type="compositionally biased region" description="Low complexity" evidence="1">
    <location>
        <begin position="7"/>
        <end position="23"/>
    </location>
</feature>
<accession>A0A8T0IME9</accession>
<feature type="region of interest" description="Disordered" evidence="1">
    <location>
        <begin position="68"/>
        <end position="102"/>
    </location>
</feature>
<organism evidence="2 3">
    <name type="scientific">Ceratodon purpureus</name>
    <name type="common">Fire moss</name>
    <name type="synonym">Dicranum purpureum</name>
    <dbReference type="NCBI Taxonomy" id="3225"/>
    <lineage>
        <taxon>Eukaryota</taxon>
        <taxon>Viridiplantae</taxon>
        <taxon>Streptophyta</taxon>
        <taxon>Embryophyta</taxon>
        <taxon>Bryophyta</taxon>
        <taxon>Bryophytina</taxon>
        <taxon>Bryopsida</taxon>
        <taxon>Dicranidae</taxon>
        <taxon>Pseudoditrichales</taxon>
        <taxon>Ditrichaceae</taxon>
        <taxon>Ceratodon</taxon>
    </lineage>
</organism>
<evidence type="ECO:0000313" key="2">
    <source>
        <dbReference type="EMBL" id="KAG0584930.1"/>
    </source>
</evidence>
<dbReference type="PANTHER" id="PTHR36406:SF2">
    <property type="entry name" value="MEDIATOR OF RNA POLYMERASE II TRANSCRIPTION SUBUNIT 30"/>
    <property type="match status" value="1"/>
</dbReference>
<feature type="compositionally biased region" description="Basic and acidic residues" evidence="1">
    <location>
        <begin position="88"/>
        <end position="99"/>
    </location>
</feature>
<dbReference type="GO" id="GO:0016592">
    <property type="term" value="C:mediator complex"/>
    <property type="evidence" value="ECO:0007669"/>
    <property type="project" value="InterPro"/>
</dbReference>
<gene>
    <name evidence="2" type="ORF">KC19_3G244500</name>
</gene>
<comment type="caution">
    <text evidence="2">The sequence shown here is derived from an EMBL/GenBank/DDBJ whole genome shotgun (WGS) entry which is preliminary data.</text>
</comment>
<name>A0A8T0IME9_CERPU</name>